<proteinExistence type="predicted"/>
<dbReference type="Proteomes" id="UP000789739">
    <property type="component" value="Unassembled WGS sequence"/>
</dbReference>
<name>A0A9N9CDZ4_9GLOM</name>
<reference evidence="1" key="1">
    <citation type="submission" date="2021-06" db="EMBL/GenBank/DDBJ databases">
        <authorList>
            <person name="Kallberg Y."/>
            <person name="Tangrot J."/>
            <person name="Rosling A."/>
        </authorList>
    </citation>
    <scope>NUCLEOTIDE SEQUENCE</scope>
    <source>
        <strain evidence="1">BR232B</strain>
    </source>
</reference>
<organism evidence="1 2">
    <name type="scientific">Paraglomus brasilianum</name>
    <dbReference type="NCBI Taxonomy" id="144538"/>
    <lineage>
        <taxon>Eukaryota</taxon>
        <taxon>Fungi</taxon>
        <taxon>Fungi incertae sedis</taxon>
        <taxon>Mucoromycota</taxon>
        <taxon>Glomeromycotina</taxon>
        <taxon>Glomeromycetes</taxon>
        <taxon>Paraglomerales</taxon>
        <taxon>Paraglomeraceae</taxon>
        <taxon>Paraglomus</taxon>
    </lineage>
</organism>
<keyword evidence="2" id="KW-1185">Reference proteome</keyword>
<evidence type="ECO:0000313" key="2">
    <source>
        <dbReference type="Proteomes" id="UP000789739"/>
    </source>
</evidence>
<evidence type="ECO:0000313" key="1">
    <source>
        <dbReference type="EMBL" id="CAG8600066.1"/>
    </source>
</evidence>
<dbReference type="EMBL" id="CAJVPI010001197">
    <property type="protein sequence ID" value="CAG8600066.1"/>
    <property type="molecule type" value="Genomic_DNA"/>
</dbReference>
<protein>
    <submittedName>
        <fullName evidence="1">759_t:CDS:1</fullName>
    </submittedName>
</protein>
<feature type="non-terminal residue" evidence="1">
    <location>
        <position position="1"/>
    </location>
</feature>
<sequence length="73" mass="8276">SDALISIIQPIKVPKEVIQKMLQMDTADLTKILGAIKDVFKDIQLPNQRIDEYQIPFVPGRDNPLAYLKLLEA</sequence>
<gene>
    <name evidence="1" type="ORF">PBRASI_LOCUS7590</name>
</gene>
<accession>A0A9N9CDZ4</accession>
<comment type="caution">
    <text evidence="1">The sequence shown here is derived from an EMBL/GenBank/DDBJ whole genome shotgun (WGS) entry which is preliminary data.</text>
</comment>
<dbReference type="AlphaFoldDB" id="A0A9N9CDZ4"/>